<organism evidence="3 4">
    <name type="scientific">Gordonia jinhuaensis</name>
    <dbReference type="NCBI Taxonomy" id="1517702"/>
    <lineage>
        <taxon>Bacteria</taxon>
        <taxon>Bacillati</taxon>
        <taxon>Actinomycetota</taxon>
        <taxon>Actinomycetes</taxon>
        <taxon>Mycobacteriales</taxon>
        <taxon>Gordoniaceae</taxon>
        <taxon>Gordonia</taxon>
    </lineage>
</organism>
<dbReference type="GO" id="GO:0015833">
    <property type="term" value="P:peptide transport"/>
    <property type="evidence" value="ECO:0007669"/>
    <property type="project" value="TreeGrafter"/>
</dbReference>
<dbReference type="Proteomes" id="UP000621454">
    <property type="component" value="Unassembled WGS sequence"/>
</dbReference>
<feature type="compositionally biased region" description="Low complexity" evidence="1">
    <location>
        <begin position="358"/>
        <end position="375"/>
    </location>
</feature>
<dbReference type="RefSeq" id="WP_229742183.1">
    <property type="nucleotide sequence ID" value="NZ_BMGC01000004.1"/>
</dbReference>
<feature type="region of interest" description="Disordered" evidence="1">
    <location>
        <begin position="358"/>
        <end position="417"/>
    </location>
</feature>
<dbReference type="AlphaFoldDB" id="A0A916SZ07"/>
<evidence type="ECO:0000313" key="3">
    <source>
        <dbReference type="EMBL" id="GGB23602.1"/>
    </source>
</evidence>
<feature type="compositionally biased region" description="Low complexity" evidence="1">
    <location>
        <begin position="393"/>
        <end position="411"/>
    </location>
</feature>
<dbReference type="PANTHER" id="PTHR30290:SF65">
    <property type="entry name" value="MONOACYL PHOSPHATIDYLINOSITOL TETRAMANNOSIDE-BINDING PROTEIN LPQW-RELATED"/>
    <property type="match status" value="1"/>
</dbReference>
<reference evidence="3" key="1">
    <citation type="journal article" date="2014" name="Int. J. Syst. Evol. Microbiol.">
        <title>Complete genome sequence of Corynebacterium casei LMG S-19264T (=DSM 44701T), isolated from a smear-ripened cheese.</title>
        <authorList>
            <consortium name="US DOE Joint Genome Institute (JGI-PGF)"/>
            <person name="Walter F."/>
            <person name="Albersmeier A."/>
            <person name="Kalinowski J."/>
            <person name="Ruckert C."/>
        </authorList>
    </citation>
    <scope>NUCLEOTIDE SEQUENCE</scope>
    <source>
        <strain evidence="3">CGMCC 1.12827</strain>
    </source>
</reference>
<evidence type="ECO:0000313" key="4">
    <source>
        <dbReference type="Proteomes" id="UP000621454"/>
    </source>
</evidence>
<name>A0A916SZ07_9ACTN</name>
<accession>A0A916SZ07</accession>
<dbReference type="CDD" id="cd08501">
    <property type="entry name" value="PBP2_Lpqw"/>
    <property type="match status" value="1"/>
</dbReference>
<feature type="region of interest" description="Disordered" evidence="1">
    <location>
        <begin position="503"/>
        <end position="564"/>
    </location>
</feature>
<feature type="region of interest" description="Disordered" evidence="1">
    <location>
        <begin position="1"/>
        <end position="26"/>
    </location>
</feature>
<dbReference type="InterPro" id="IPR039424">
    <property type="entry name" value="SBP_5"/>
</dbReference>
<comment type="caution">
    <text evidence="3">The sequence shown here is derived from an EMBL/GenBank/DDBJ whole genome shotgun (WGS) entry which is preliminary data.</text>
</comment>
<dbReference type="GO" id="GO:1904680">
    <property type="term" value="F:peptide transmembrane transporter activity"/>
    <property type="evidence" value="ECO:0007669"/>
    <property type="project" value="TreeGrafter"/>
</dbReference>
<evidence type="ECO:0000256" key="1">
    <source>
        <dbReference type="SAM" id="MobiDB-lite"/>
    </source>
</evidence>
<dbReference type="Gene3D" id="3.90.76.10">
    <property type="entry name" value="Dipeptide-binding Protein, Domain 1"/>
    <property type="match status" value="1"/>
</dbReference>
<dbReference type="PANTHER" id="PTHR30290">
    <property type="entry name" value="PERIPLASMIC BINDING COMPONENT OF ABC TRANSPORTER"/>
    <property type="match status" value="1"/>
</dbReference>
<feature type="domain" description="Solute-binding protein family 5" evidence="2">
    <location>
        <begin position="84"/>
        <end position="359"/>
    </location>
</feature>
<gene>
    <name evidence="3" type="primary">lpqW</name>
    <name evidence="3" type="ORF">GCM10011489_09860</name>
</gene>
<feature type="compositionally biased region" description="Low complexity" evidence="1">
    <location>
        <begin position="519"/>
        <end position="551"/>
    </location>
</feature>
<dbReference type="InterPro" id="IPR000914">
    <property type="entry name" value="SBP_5_dom"/>
</dbReference>
<reference evidence="3" key="2">
    <citation type="submission" date="2020-09" db="EMBL/GenBank/DDBJ databases">
        <authorList>
            <person name="Sun Q."/>
            <person name="Zhou Y."/>
        </authorList>
    </citation>
    <scope>NUCLEOTIDE SEQUENCE</scope>
    <source>
        <strain evidence="3">CGMCC 1.12827</strain>
    </source>
</reference>
<dbReference type="Gene3D" id="3.10.105.10">
    <property type="entry name" value="Dipeptide-binding Protein, Domain 3"/>
    <property type="match status" value="1"/>
</dbReference>
<protein>
    <submittedName>
        <fullName evidence="3">Monoacyl phosphatidylinositol tetramannoside-binding protein LpqW</fullName>
    </submittedName>
</protein>
<dbReference type="SUPFAM" id="SSF53850">
    <property type="entry name" value="Periplasmic binding protein-like II"/>
    <property type="match status" value="1"/>
</dbReference>
<dbReference type="Pfam" id="PF00496">
    <property type="entry name" value="SBP_bac_5"/>
    <property type="match status" value="1"/>
</dbReference>
<sequence>MSSCAADPPPPRQQTEVAAAPDDGSAGGSQIVVAIDTIGSGLNPHLIADQGPVTNAVAAMTLPSPFRPVATPGGTEWMPDTSLLSSAEVTSTQPFTVTYRLNQNAQWSDGLPVSADDFSYLWRQMISQPDVIDPAGYQQITDVASRSGGKEAVVTFGGNYPAWRQLFSGLLPSHVLRGTPGGFQTGMDTGLPPSAGPFSINTIDRSRDEVRLIRNDRYWTTPSVVDKVYLRRIGDTGQLAESVRADDTGAVSITAGPALATQLGAIPGVVTGRQPDSRVLGVTVNTRTPEMSDVSIRHAILGLVDTRLLTAASAGDAVVTPFGNTLFAPTDRGYTPVNRPALSPAQALELLRSAGYAPAAASGSPRGAGAATASPENSAVASAPASPGDSPQSPAASSPTESVASSTSAVPDSDSASLPEGVARIEHDGTPLQIQVGVVAGDQRAASAAASLVDQLRSLGIESSVQSVAGSALYGTALSTSGVDLIVGWSSTAIDPATRFASRTACQPNPSGVPPTTPAPTTAAPTTAAPTTPAAEGAAASTVPTATTTSPTAPPPGAQDSFAGNVSGLCDPVLSRIAAQAIATPDPIPSLRAAESDFAARYVYLPVYQDSLFTLAGSTVVGVPRTGPVQTGIFGTAATWNVKADK</sequence>
<evidence type="ECO:0000259" key="2">
    <source>
        <dbReference type="Pfam" id="PF00496"/>
    </source>
</evidence>
<keyword evidence="4" id="KW-1185">Reference proteome</keyword>
<proteinExistence type="predicted"/>
<dbReference type="EMBL" id="BMGC01000004">
    <property type="protein sequence ID" value="GGB23602.1"/>
    <property type="molecule type" value="Genomic_DNA"/>
</dbReference>